<keyword evidence="3" id="KW-0813">Transport</keyword>
<feature type="transmembrane region" description="Helical" evidence="15">
    <location>
        <begin position="65"/>
        <end position="87"/>
    </location>
</feature>
<dbReference type="CDD" id="cd03244">
    <property type="entry name" value="ABCC_MRP_domain2"/>
    <property type="match status" value="1"/>
</dbReference>
<feature type="transmembrane region" description="Helical" evidence="15">
    <location>
        <begin position="563"/>
        <end position="584"/>
    </location>
</feature>
<comment type="catalytic activity">
    <reaction evidence="12">
        <text>leukotriene C4(in) + ATP + H2O = leukotriene C4(out) + ADP + phosphate + H(+)</text>
        <dbReference type="Rhea" id="RHEA:38963"/>
        <dbReference type="ChEBI" id="CHEBI:15377"/>
        <dbReference type="ChEBI" id="CHEBI:15378"/>
        <dbReference type="ChEBI" id="CHEBI:30616"/>
        <dbReference type="ChEBI" id="CHEBI:43474"/>
        <dbReference type="ChEBI" id="CHEBI:57973"/>
        <dbReference type="ChEBI" id="CHEBI:456216"/>
    </reaction>
    <physiologicalReaction direction="left-to-right" evidence="12">
        <dbReference type="Rhea" id="RHEA:38964"/>
    </physiologicalReaction>
</comment>
<keyword evidence="6" id="KW-0547">Nucleotide-binding</keyword>
<dbReference type="GO" id="GO:0016323">
    <property type="term" value="C:basolateral plasma membrane"/>
    <property type="evidence" value="ECO:0007669"/>
    <property type="project" value="UniProtKB-ARBA"/>
</dbReference>
<dbReference type="GO" id="GO:0015431">
    <property type="term" value="F:ABC-type glutathione S-conjugate transporter activity"/>
    <property type="evidence" value="ECO:0007669"/>
    <property type="project" value="UniProtKB-EC"/>
</dbReference>
<dbReference type="InterPro" id="IPR011527">
    <property type="entry name" value="ABC1_TM_dom"/>
</dbReference>
<dbReference type="FunFam" id="3.40.50.300:FF:000163">
    <property type="entry name" value="Multidrug resistance-associated protein member 4"/>
    <property type="match status" value="1"/>
</dbReference>
<feature type="transmembrane region" description="Helical" evidence="15">
    <location>
        <begin position="1015"/>
        <end position="1037"/>
    </location>
</feature>
<evidence type="ECO:0000256" key="5">
    <source>
        <dbReference type="ARBA" id="ARBA00022737"/>
    </source>
</evidence>
<evidence type="ECO:0000256" key="2">
    <source>
        <dbReference type="ARBA" id="ARBA00009726"/>
    </source>
</evidence>
<dbReference type="CTD" id="89845"/>
<evidence type="ECO:0000313" key="18">
    <source>
        <dbReference type="Proteomes" id="UP001318040"/>
    </source>
</evidence>
<dbReference type="FunFam" id="1.20.1560.10:FF:000113">
    <property type="entry name" value="ABC transporter, putative"/>
    <property type="match status" value="1"/>
</dbReference>
<feature type="transmembrane region" description="Helical" evidence="15">
    <location>
        <begin position="1080"/>
        <end position="1102"/>
    </location>
</feature>
<feature type="transmembrane region" description="Helical" evidence="15">
    <location>
        <begin position="447"/>
        <end position="471"/>
    </location>
</feature>
<dbReference type="Pfam" id="PF00005">
    <property type="entry name" value="ABC_tran"/>
    <property type="match status" value="2"/>
</dbReference>
<dbReference type="SMART" id="SM00382">
    <property type="entry name" value="AAA"/>
    <property type="match status" value="2"/>
</dbReference>
<gene>
    <name evidence="19" type="primary">ABCC10</name>
</gene>
<dbReference type="PANTHER" id="PTHR24223">
    <property type="entry name" value="ATP-BINDING CASSETTE SUB-FAMILY C"/>
    <property type="match status" value="1"/>
</dbReference>
<proteinExistence type="inferred from homology"/>
<evidence type="ECO:0000256" key="1">
    <source>
        <dbReference type="ARBA" id="ARBA00004141"/>
    </source>
</evidence>
<dbReference type="GO" id="GO:0016887">
    <property type="term" value="F:ATP hydrolysis activity"/>
    <property type="evidence" value="ECO:0007669"/>
    <property type="project" value="InterPro"/>
</dbReference>
<dbReference type="Pfam" id="PF00664">
    <property type="entry name" value="ABC_membrane"/>
    <property type="match status" value="2"/>
</dbReference>
<accession>A0AAJ7T8P2</accession>
<organism evidence="18 19">
    <name type="scientific">Petromyzon marinus</name>
    <name type="common">Sea lamprey</name>
    <dbReference type="NCBI Taxonomy" id="7757"/>
    <lineage>
        <taxon>Eukaryota</taxon>
        <taxon>Metazoa</taxon>
        <taxon>Chordata</taxon>
        <taxon>Craniata</taxon>
        <taxon>Vertebrata</taxon>
        <taxon>Cyclostomata</taxon>
        <taxon>Hyperoartia</taxon>
        <taxon>Petromyzontiformes</taxon>
        <taxon>Petromyzontidae</taxon>
        <taxon>Petromyzon</taxon>
    </lineage>
</organism>
<evidence type="ECO:0000259" key="17">
    <source>
        <dbReference type="PROSITE" id="PS50929"/>
    </source>
</evidence>
<dbReference type="CDD" id="cd18598">
    <property type="entry name" value="ABC_6TM_MRP7_D1_like"/>
    <property type="match status" value="1"/>
</dbReference>
<evidence type="ECO:0000256" key="13">
    <source>
        <dbReference type="ARBA" id="ARBA00047576"/>
    </source>
</evidence>
<evidence type="ECO:0000256" key="6">
    <source>
        <dbReference type="ARBA" id="ARBA00022741"/>
    </source>
</evidence>
<evidence type="ECO:0000313" key="19">
    <source>
        <dbReference type="RefSeq" id="XP_032813373.1"/>
    </source>
</evidence>
<dbReference type="Proteomes" id="UP001318040">
    <property type="component" value="Chromosome 20"/>
</dbReference>
<dbReference type="InterPro" id="IPR003439">
    <property type="entry name" value="ABC_transporter-like_ATP-bd"/>
</dbReference>
<dbReference type="KEGG" id="pmrn:116944071"/>
<feature type="transmembrane region" description="Helical" evidence="15">
    <location>
        <begin position="99"/>
        <end position="120"/>
    </location>
</feature>
<dbReference type="SUPFAM" id="SSF52540">
    <property type="entry name" value="P-loop containing nucleoside triphosphate hydrolases"/>
    <property type="match status" value="2"/>
</dbReference>
<feature type="transmembrane region" description="Helical" evidence="15">
    <location>
        <begin position="159"/>
        <end position="183"/>
    </location>
</feature>
<feature type="transmembrane region" description="Helical" evidence="15">
    <location>
        <begin position="375"/>
        <end position="393"/>
    </location>
</feature>
<feature type="transmembrane region" description="Helical" evidence="15">
    <location>
        <begin position="477"/>
        <end position="497"/>
    </location>
</feature>
<dbReference type="PROSITE" id="PS00211">
    <property type="entry name" value="ABC_TRANSPORTER_1"/>
    <property type="match status" value="1"/>
</dbReference>
<comment type="similarity">
    <text evidence="2">Belongs to the ABC transporter superfamily. ABCC family. Conjugate transporter (TC 3.A.1.208) subfamily.</text>
</comment>
<comment type="catalytic activity">
    <reaction evidence="13">
        <text>17beta-estradiol 17-O-(beta-D-glucuronate)(in) + ATP + H2O = 17beta-estradiol 17-O-(beta-D-glucuronate)(out) + ADP + phosphate + H(+)</text>
        <dbReference type="Rhea" id="RHEA:60128"/>
        <dbReference type="ChEBI" id="CHEBI:15377"/>
        <dbReference type="ChEBI" id="CHEBI:15378"/>
        <dbReference type="ChEBI" id="CHEBI:30616"/>
        <dbReference type="ChEBI" id="CHEBI:43474"/>
        <dbReference type="ChEBI" id="CHEBI:82961"/>
        <dbReference type="ChEBI" id="CHEBI:456216"/>
    </reaction>
    <physiologicalReaction direction="left-to-right" evidence="13">
        <dbReference type="Rhea" id="RHEA:60129"/>
    </physiologicalReaction>
</comment>
<evidence type="ECO:0000256" key="7">
    <source>
        <dbReference type="ARBA" id="ARBA00022840"/>
    </source>
</evidence>
<evidence type="ECO:0000256" key="8">
    <source>
        <dbReference type="ARBA" id="ARBA00022967"/>
    </source>
</evidence>
<evidence type="ECO:0000256" key="11">
    <source>
        <dbReference type="ARBA" id="ARBA00034018"/>
    </source>
</evidence>
<dbReference type="InterPro" id="IPR003593">
    <property type="entry name" value="AAA+_ATPase"/>
</dbReference>
<dbReference type="Gene3D" id="3.40.50.300">
    <property type="entry name" value="P-loop containing nucleotide triphosphate hydrolases"/>
    <property type="match status" value="2"/>
</dbReference>
<evidence type="ECO:0000256" key="14">
    <source>
        <dbReference type="ARBA" id="ARBA00048007"/>
    </source>
</evidence>
<dbReference type="InterPro" id="IPR050173">
    <property type="entry name" value="ABC_transporter_C-like"/>
</dbReference>
<evidence type="ECO:0000256" key="3">
    <source>
        <dbReference type="ARBA" id="ARBA00022448"/>
    </source>
</evidence>
<dbReference type="CDD" id="cd18605">
    <property type="entry name" value="ABC_6TM_MRP7_D2_like"/>
    <property type="match status" value="1"/>
</dbReference>
<evidence type="ECO:0000256" key="12">
    <source>
        <dbReference type="ARBA" id="ARBA00047523"/>
    </source>
</evidence>
<dbReference type="RefSeq" id="XP_032813373.1">
    <property type="nucleotide sequence ID" value="XM_032957482.1"/>
</dbReference>
<evidence type="ECO:0000256" key="9">
    <source>
        <dbReference type="ARBA" id="ARBA00022989"/>
    </source>
</evidence>
<keyword evidence="7" id="KW-0067">ATP-binding</keyword>
<evidence type="ECO:0000259" key="16">
    <source>
        <dbReference type="PROSITE" id="PS50893"/>
    </source>
</evidence>
<keyword evidence="18" id="KW-1185">Reference proteome</keyword>
<keyword evidence="9 15" id="KW-1133">Transmembrane helix</keyword>
<dbReference type="PROSITE" id="PS50893">
    <property type="entry name" value="ABC_TRANSPORTER_2"/>
    <property type="match status" value="2"/>
</dbReference>
<reference evidence="19" key="1">
    <citation type="submission" date="2025-08" db="UniProtKB">
        <authorList>
            <consortium name="RefSeq"/>
        </authorList>
    </citation>
    <scope>IDENTIFICATION</scope>
    <source>
        <tissue evidence="19">Sperm</tissue>
    </source>
</reference>
<comment type="subcellular location">
    <subcellularLocation>
        <location evidence="1">Membrane</location>
        <topology evidence="1">Multi-pass membrane protein</topology>
    </subcellularLocation>
</comment>
<dbReference type="SUPFAM" id="SSF90123">
    <property type="entry name" value="ABC transporter transmembrane region"/>
    <property type="match status" value="2"/>
</dbReference>
<evidence type="ECO:0000256" key="10">
    <source>
        <dbReference type="ARBA" id="ARBA00023136"/>
    </source>
</evidence>
<dbReference type="FunFam" id="3.40.50.300:FF:000997">
    <property type="entry name" value="Multidrug resistance-associated protein 1"/>
    <property type="match status" value="1"/>
</dbReference>
<feature type="transmembrane region" description="Helical" evidence="15">
    <location>
        <begin position="132"/>
        <end position="153"/>
    </location>
</feature>
<feature type="domain" description="ABC transmembrane type-1" evidence="17">
    <location>
        <begin position="341"/>
        <end position="619"/>
    </location>
</feature>
<protein>
    <submittedName>
        <fullName evidence="19">Multidrug resistance-associated protein 7</fullName>
    </submittedName>
</protein>
<name>A0AAJ7T8P2_PETMA</name>
<keyword evidence="10 15" id="KW-0472">Membrane</keyword>
<keyword evidence="8" id="KW-1278">Translocase</keyword>
<dbReference type="GO" id="GO:0008559">
    <property type="term" value="F:ABC-type xenobiotic transporter activity"/>
    <property type="evidence" value="ECO:0007669"/>
    <property type="project" value="UniProtKB-EC"/>
</dbReference>
<dbReference type="InterPro" id="IPR036640">
    <property type="entry name" value="ABC1_TM_sf"/>
</dbReference>
<dbReference type="InterPro" id="IPR017871">
    <property type="entry name" value="ABC_transporter-like_CS"/>
</dbReference>
<feature type="domain" description="ABC transmembrane type-1" evidence="17">
    <location>
        <begin position="1028"/>
        <end position="1324"/>
    </location>
</feature>
<feature type="domain" description="ABC transporter" evidence="16">
    <location>
        <begin position="666"/>
        <end position="898"/>
    </location>
</feature>
<comment type="catalytic activity">
    <reaction evidence="11">
        <text>ATP + H2O + xenobioticSide 1 = ADP + phosphate + xenobioticSide 2.</text>
        <dbReference type="EC" id="7.6.2.2"/>
    </reaction>
</comment>
<feature type="transmembrane region" description="Helical" evidence="15">
    <location>
        <begin position="32"/>
        <end position="53"/>
    </location>
</feature>
<dbReference type="PROSITE" id="PS50929">
    <property type="entry name" value="ABC_TM1F"/>
    <property type="match status" value="2"/>
</dbReference>
<dbReference type="InterPro" id="IPR027417">
    <property type="entry name" value="P-loop_NTPase"/>
</dbReference>
<comment type="catalytic activity">
    <reaction evidence="14">
        <text>an S-substituted glutathione(in) + ATP + H2O = an S-substituted glutathione(out) + ADP + phosphate + H(+)</text>
        <dbReference type="Rhea" id="RHEA:19121"/>
        <dbReference type="ChEBI" id="CHEBI:15377"/>
        <dbReference type="ChEBI" id="CHEBI:15378"/>
        <dbReference type="ChEBI" id="CHEBI:30616"/>
        <dbReference type="ChEBI" id="CHEBI:43474"/>
        <dbReference type="ChEBI" id="CHEBI:90779"/>
        <dbReference type="ChEBI" id="CHEBI:456216"/>
        <dbReference type="EC" id="7.6.2.3"/>
    </reaction>
    <physiologicalReaction direction="left-to-right" evidence="14">
        <dbReference type="Rhea" id="RHEA:19122"/>
    </physiologicalReaction>
</comment>
<dbReference type="PANTHER" id="PTHR24223:SF330">
    <property type="entry name" value="ATP-BINDING CASSETTE SUB-FAMILY C MEMBER 10"/>
    <property type="match status" value="1"/>
</dbReference>
<evidence type="ECO:0000256" key="4">
    <source>
        <dbReference type="ARBA" id="ARBA00022692"/>
    </source>
</evidence>
<dbReference type="FunFam" id="1.20.1560.10:FF:000037">
    <property type="entry name" value="ATP-binding cassette subfamily C member 10"/>
    <property type="match status" value="1"/>
</dbReference>
<evidence type="ECO:0000256" key="15">
    <source>
        <dbReference type="SAM" id="Phobius"/>
    </source>
</evidence>
<sequence length="1599" mass="173925">MGDLLVLLCGTTEEDRFPLWMNGSVGHCLNQVALNVPSHALLAMSSAFFMGKYRHDSHMPVSYGWVLRILTSALVVALFFCDLVSLSFDFDVKTRHLDIMASCVAAFAWLFHSLALSSVAQSELSFSRGPPLIIVVWLATIPSAVINGVAFFTRPEFCVLGAAACVHKVVMCGVPVLMAVYLLSLIPSNRLVAVHEVESINDAGERTALLGSRKRKTEQLFPDARHRQAVTEDSSSFISKLLYIWLNPVMKQGYNGELNSPDDILELPENMKVSFVSQAFKDVLYADSNQTRDCIPEDVSQSSPTGKRLCISKDAPLLASQPRRTLFWSLYKVYGVRYLSIGLLYLIAIVLGLLGPVILQYLLSFMENRQEPASHGYYYIAGLFGTTFFGAFFNNQFSYRINKIALCVRAALVTTVYRKSLRVGASSLSEFSTGEIVNYMSTDTDRIVNFCPSFHSFWSLPLQVAVSLLLLYQQVGVAFLAGIAVAILLVPLNKLIANKIGGFSQAMMHHKDGRVKLMTEILFGIRAIKLHCWEESFSRKVNGFRSDELKGLLGMKYLDALCVYLWAVTPVLISILTFVTYVSLGNALTATKVFTAVALINMLITPLNAFPWVLNGLIEARISLRRLETFLSLPEFNAETYYCNSKPFYEGAQSGEWEVALCRATLSWASLLCPPQQRGSPDPAAEGFSLKRVEFGVKEGQLVGVVGKVGSGKSSLLAAITGDLFRCSGGVLVKRLEEGFGLFTQETWIQHGTVRDNILFGSRYDEDKYLSIIRACALSEDLKALANGDRTEVGENGVTLSGGQKARIALARVAYSDKPVCLLDDPLAAVDCDVAAHLFSKCINGILQKRTRILCTHRTQYLAAADLVILLDNGIVIKAGPPHAVLPAGNALPDWPLAVEAEPHSDGGGGGGDECEWDSEGEADCVAGAVAAGACGGGVAEGAGGGSGGCGVVAGVRGGVAGGAGGGGSVAGEAISGGGCGVADGAEGGGVAGVVSEPLVQQEERMVGAVALGVWLAYWRAVGSCLSVAVILALFLMQATRNVTDWWLSYWIAHVQQHKNASFHDNFERSSANGSDPVQFYLSVYGALAAGNTVFTLLRAFLFAYGGVCAAKNIHVTLLHKVLQAPVSFFDATPTGRIMNRFSSDLFTVDDSLPFIMNIFMAQLFGLVGAIVVMCYGLPWMALVLLPLAGVYYCVQKYYRFTSRELKRLGSVTLSPIYSHFAESLSGLAIIKAFRATDRFTRENEARLELNQRCQFAAVAVMHWLDVRLQMMGVVIVVSLAALAVLEHHLRGVDPGLVGLAIAYALGINGRLSGLVSSFTQTETQMVSVERVQEYRGIASEEAHRHPTHVSPDWPQGGALTFDKVFLTYRPGLPFALNGISFCINSWEKVGIVGRTGSGKSTLFSVLFRIVDVQHGAIYIDNQDISKLALKQLRSNLAIIPQDPFLFSDTVRNNLDPKGSYQDHELWEVLEKCHLKSFVLDQGGLQAEVAERGRDFSCGQRQLLCLARAMLFKAKILCIDEATASVDQDTDVLLQKTIRSEFVNSTVLTIAHRPNTILDSDRVLVLQGGRVLEFASPHDLLQDPRSALSRLLSKSHLLS</sequence>
<feature type="transmembrane region" description="Helical" evidence="15">
    <location>
        <begin position="596"/>
        <end position="618"/>
    </location>
</feature>
<keyword evidence="4 15" id="KW-0812">Transmembrane</keyword>
<feature type="domain" description="ABC transporter" evidence="16">
    <location>
        <begin position="1360"/>
        <end position="1593"/>
    </location>
</feature>
<keyword evidence="5" id="KW-0677">Repeat</keyword>
<dbReference type="Gene3D" id="1.20.1560.10">
    <property type="entry name" value="ABC transporter type 1, transmembrane domain"/>
    <property type="match status" value="2"/>
</dbReference>
<dbReference type="GO" id="GO:0005524">
    <property type="term" value="F:ATP binding"/>
    <property type="evidence" value="ECO:0007669"/>
    <property type="project" value="UniProtKB-KW"/>
</dbReference>
<feature type="transmembrane region" description="Helical" evidence="15">
    <location>
        <begin position="338"/>
        <end position="363"/>
    </location>
</feature>